<evidence type="ECO:0000313" key="8">
    <source>
        <dbReference type="Proteomes" id="UP001319883"/>
    </source>
</evidence>
<gene>
    <name evidence="7" type="ORF">KGQ91_08280</name>
</gene>
<evidence type="ECO:0000256" key="1">
    <source>
        <dbReference type="ARBA" id="ARBA00004551"/>
    </source>
</evidence>
<keyword evidence="2 6" id="KW-0812">Transmembrane</keyword>
<organism evidence="7 8">
    <name type="scientific">Modicisalibacter tunisiensis</name>
    <dbReference type="NCBI Taxonomy" id="390637"/>
    <lineage>
        <taxon>Bacteria</taxon>
        <taxon>Pseudomonadati</taxon>
        <taxon>Pseudomonadota</taxon>
        <taxon>Gammaproteobacteria</taxon>
        <taxon>Oceanospirillales</taxon>
        <taxon>Halomonadaceae</taxon>
        <taxon>Modicisalibacter</taxon>
    </lineage>
</organism>
<dbReference type="Proteomes" id="UP001319883">
    <property type="component" value="Unassembled WGS sequence"/>
</dbReference>
<keyword evidence="5 6" id="KW-0472">Membrane</keyword>
<dbReference type="InterPro" id="IPR035210">
    <property type="entry name" value="DUF5455"/>
</dbReference>
<comment type="subcellular location">
    <subcellularLocation>
        <location evidence="1">Host membrane</location>
    </subcellularLocation>
</comment>
<sequence>MGAILARLARLLVPALEALLLNFGKLFLRFYFWFKVARFGLFLVKVGVVLGLITAMASGIDALVQGLSASMPALLADGIGRILPDNFAACVSALVMAKFFVWAFSIKDRLVNLGGI</sequence>
<dbReference type="EMBL" id="JAGXFD010000001">
    <property type="protein sequence ID" value="MBZ9567678.1"/>
    <property type="molecule type" value="Genomic_DNA"/>
</dbReference>
<comment type="caution">
    <text evidence="7">The sequence shown here is derived from an EMBL/GenBank/DDBJ whole genome shotgun (WGS) entry which is preliminary data.</text>
</comment>
<evidence type="ECO:0000256" key="4">
    <source>
        <dbReference type="ARBA" id="ARBA00022989"/>
    </source>
</evidence>
<evidence type="ECO:0000256" key="6">
    <source>
        <dbReference type="SAM" id="Phobius"/>
    </source>
</evidence>
<proteinExistence type="predicted"/>
<keyword evidence="3" id="KW-1043">Host membrane</keyword>
<reference evidence="7 8" key="1">
    <citation type="submission" date="2021-05" db="EMBL/GenBank/DDBJ databases">
        <title>Petroleum and Energy Research Collection (APPE): ex situ preservation of microbial diversity associated with the oil industry and exploitation of its biotechnological potential.</title>
        <authorList>
            <person name="Paixao C.T.M."/>
            <person name="Gomes M.B."/>
            <person name="Oliveira V.M."/>
        </authorList>
    </citation>
    <scope>NUCLEOTIDE SEQUENCE [LARGE SCALE GENOMIC DNA]</scope>
    <source>
        <strain evidence="7 8">LIT2</strain>
    </source>
</reference>
<dbReference type="RefSeq" id="WP_224420747.1">
    <property type="nucleotide sequence ID" value="NZ_JAGXFD010000001.1"/>
</dbReference>
<evidence type="ECO:0000313" key="7">
    <source>
        <dbReference type="EMBL" id="MBZ9567678.1"/>
    </source>
</evidence>
<accession>A0ABS7WYH6</accession>
<protein>
    <submittedName>
        <fullName evidence="7">DUF5455 family protein</fullName>
    </submittedName>
</protein>
<feature type="transmembrane region" description="Helical" evidence="6">
    <location>
        <begin position="85"/>
        <end position="104"/>
    </location>
</feature>
<feature type="transmembrane region" description="Helical" evidence="6">
    <location>
        <begin position="40"/>
        <end position="64"/>
    </location>
</feature>
<evidence type="ECO:0000256" key="2">
    <source>
        <dbReference type="ARBA" id="ARBA00022692"/>
    </source>
</evidence>
<dbReference type="Pfam" id="PF17537">
    <property type="entry name" value="DUF5455"/>
    <property type="match status" value="1"/>
</dbReference>
<keyword evidence="8" id="KW-1185">Reference proteome</keyword>
<name>A0ABS7WYH6_9GAMM</name>
<evidence type="ECO:0000256" key="3">
    <source>
        <dbReference type="ARBA" id="ARBA00022870"/>
    </source>
</evidence>
<keyword evidence="4 6" id="KW-1133">Transmembrane helix</keyword>
<feature type="transmembrane region" description="Helical" evidence="6">
    <location>
        <begin position="12"/>
        <end position="34"/>
    </location>
</feature>
<evidence type="ECO:0000256" key="5">
    <source>
        <dbReference type="ARBA" id="ARBA00023136"/>
    </source>
</evidence>